<keyword evidence="3" id="KW-1185">Reference proteome</keyword>
<organism evidence="2 3">
    <name type="scientific">Brucella oryzae</name>
    <dbReference type="NCBI Taxonomy" id="335286"/>
    <lineage>
        <taxon>Bacteria</taxon>
        <taxon>Pseudomonadati</taxon>
        <taxon>Pseudomonadota</taxon>
        <taxon>Alphaproteobacteria</taxon>
        <taxon>Hyphomicrobiales</taxon>
        <taxon>Brucellaceae</taxon>
        <taxon>Brucella/Ochrobactrum group</taxon>
        <taxon>Brucella</taxon>
    </lineage>
</organism>
<dbReference type="AlphaFoldDB" id="A0A2S7IWF5"/>
<accession>A0A2S7IWF5</accession>
<sequence>MTSNVFTRRELLEAHARLKDAIAAYKAMKKPRSFIFTPAERQQFLSARQDMDAARANLTRLQRRISIARKSNSPKSLQEVGTISVDDGVAKGYERKRNL</sequence>
<reference evidence="2 3" key="1">
    <citation type="submission" date="2018-02" db="EMBL/GenBank/DDBJ databases">
        <title>Draft genome sequence of Ochrobactrum oryzae found in Brazil.</title>
        <authorList>
            <person name="Cerdeira L."/>
            <person name="Andrade F."/>
            <person name="Zacariotto T."/>
            <person name="Barbosa B."/>
            <person name="Santos S."/>
            <person name="Cassetari V."/>
            <person name="Lincopan N."/>
        </authorList>
    </citation>
    <scope>NUCLEOTIDE SEQUENCE [LARGE SCALE GENOMIC DNA]</scope>
    <source>
        <strain evidence="2 3">OA447</strain>
    </source>
</reference>
<evidence type="ECO:0000313" key="2">
    <source>
        <dbReference type="EMBL" id="PQA72288.1"/>
    </source>
</evidence>
<keyword evidence="1" id="KW-0175">Coiled coil</keyword>
<name>A0A2S7IWF5_9HYPH</name>
<gene>
    <name evidence="2" type="ORF">C3731_17355</name>
</gene>
<comment type="caution">
    <text evidence="2">The sequence shown here is derived from an EMBL/GenBank/DDBJ whole genome shotgun (WGS) entry which is preliminary data.</text>
</comment>
<dbReference type="EMBL" id="PTRC01000032">
    <property type="protein sequence ID" value="PQA72288.1"/>
    <property type="molecule type" value="Genomic_DNA"/>
</dbReference>
<feature type="coiled-coil region" evidence="1">
    <location>
        <begin position="8"/>
        <end position="71"/>
    </location>
</feature>
<evidence type="ECO:0000313" key="3">
    <source>
        <dbReference type="Proteomes" id="UP000238493"/>
    </source>
</evidence>
<evidence type="ECO:0000256" key="1">
    <source>
        <dbReference type="SAM" id="Coils"/>
    </source>
</evidence>
<protein>
    <submittedName>
        <fullName evidence="2">Uncharacterized protein</fullName>
    </submittedName>
</protein>
<proteinExistence type="predicted"/>
<dbReference type="Proteomes" id="UP000238493">
    <property type="component" value="Unassembled WGS sequence"/>
</dbReference>